<protein>
    <submittedName>
        <fullName evidence="1">Uncharacterized protein</fullName>
    </submittedName>
</protein>
<sequence length="69" mass="7578">MEGSYSGRGYSWAGGLARCWLFTGAGHGAAEMALLLLFTTKETMDAVRRSTMKLAGRTYCHQGEERWGS</sequence>
<comment type="caution">
    <text evidence="1">The sequence shown here is derived from an EMBL/GenBank/DDBJ whole genome shotgun (WGS) entry which is preliminary data.</text>
</comment>
<name>A0ACC4CWK4_POPAL</name>
<organism evidence="1 2">
    <name type="scientific">Populus alba</name>
    <name type="common">White poplar</name>
    <dbReference type="NCBI Taxonomy" id="43335"/>
    <lineage>
        <taxon>Eukaryota</taxon>
        <taxon>Viridiplantae</taxon>
        <taxon>Streptophyta</taxon>
        <taxon>Embryophyta</taxon>
        <taxon>Tracheophyta</taxon>
        <taxon>Spermatophyta</taxon>
        <taxon>Magnoliopsida</taxon>
        <taxon>eudicotyledons</taxon>
        <taxon>Gunneridae</taxon>
        <taxon>Pentapetalae</taxon>
        <taxon>rosids</taxon>
        <taxon>fabids</taxon>
        <taxon>Malpighiales</taxon>
        <taxon>Salicaceae</taxon>
        <taxon>Saliceae</taxon>
        <taxon>Populus</taxon>
    </lineage>
</organism>
<evidence type="ECO:0000313" key="2">
    <source>
        <dbReference type="Proteomes" id="UP000309997"/>
    </source>
</evidence>
<reference evidence="1 2" key="1">
    <citation type="journal article" date="2024" name="Plant Biotechnol. J.">
        <title>Genome and CRISPR/Cas9 system of a widespread forest tree (Populus alba) in the world.</title>
        <authorList>
            <person name="Liu Y.J."/>
            <person name="Jiang P.F."/>
            <person name="Han X.M."/>
            <person name="Li X.Y."/>
            <person name="Wang H.M."/>
            <person name="Wang Y.J."/>
            <person name="Wang X.X."/>
            <person name="Zeng Q.Y."/>
        </authorList>
    </citation>
    <scope>NUCLEOTIDE SEQUENCE [LARGE SCALE GENOMIC DNA]</scope>
    <source>
        <strain evidence="2">cv. PAL-ZL1</strain>
    </source>
</reference>
<accession>A0ACC4CWK4</accession>
<evidence type="ECO:0000313" key="1">
    <source>
        <dbReference type="EMBL" id="KAL3609174.1"/>
    </source>
</evidence>
<dbReference type="EMBL" id="RCHU02000001">
    <property type="protein sequence ID" value="KAL3609174.1"/>
    <property type="molecule type" value="Genomic_DNA"/>
</dbReference>
<gene>
    <name evidence="1" type="ORF">D5086_000194</name>
</gene>
<proteinExistence type="predicted"/>
<dbReference type="Proteomes" id="UP000309997">
    <property type="component" value="Unassembled WGS sequence"/>
</dbReference>
<keyword evidence="2" id="KW-1185">Reference proteome</keyword>